<dbReference type="CDD" id="cd13604">
    <property type="entry name" value="PBP2_TRAP_ketoacid_lactate_like"/>
    <property type="match status" value="1"/>
</dbReference>
<dbReference type="Pfam" id="PF03480">
    <property type="entry name" value="DctP"/>
    <property type="match status" value="1"/>
</dbReference>
<dbReference type="PIRSF" id="PIRSF039026">
    <property type="entry name" value="SiaP"/>
    <property type="match status" value="1"/>
</dbReference>
<evidence type="ECO:0008006" key="3">
    <source>
        <dbReference type="Google" id="ProtNLM"/>
    </source>
</evidence>
<dbReference type="GO" id="GO:0031317">
    <property type="term" value="C:tripartite ATP-independent periplasmic transporter complex"/>
    <property type="evidence" value="ECO:0007669"/>
    <property type="project" value="InterPro"/>
</dbReference>
<evidence type="ECO:0000256" key="1">
    <source>
        <dbReference type="ARBA" id="ARBA00022729"/>
    </source>
</evidence>
<dbReference type="InterPro" id="IPR006311">
    <property type="entry name" value="TAT_signal"/>
</dbReference>
<dbReference type="AlphaFoldDB" id="A0A381RVV7"/>
<accession>A0A381RVV7</accession>
<dbReference type="PANTHER" id="PTHR33376:SF5">
    <property type="entry name" value="EXTRACYTOPLASMIC SOLUTE RECEPTOR PROTEIN"/>
    <property type="match status" value="1"/>
</dbReference>
<gene>
    <name evidence="2" type="ORF">METZ01_LOCUS48869</name>
</gene>
<keyword evidence="1" id="KW-0732">Signal</keyword>
<reference evidence="2" key="1">
    <citation type="submission" date="2018-05" db="EMBL/GenBank/DDBJ databases">
        <authorList>
            <person name="Lanie J.A."/>
            <person name="Ng W.-L."/>
            <person name="Kazmierczak K.M."/>
            <person name="Andrzejewski T.M."/>
            <person name="Davidsen T.M."/>
            <person name="Wayne K.J."/>
            <person name="Tettelin H."/>
            <person name="Glass J.I."/>
            <person name="Rusch D."/>
            <person name="Podicherti R."/>
            <person name="Tsui H.-C.T."/>
            <person name="Winkler M.E."/>
        </authorList>
    </citation>
    <scope>NUCLEOTIDE SEQUENCE</scope>
</reference>
<dbReference type="Gene3D" id="3.40.190.10">
    <property type="entry name" value="Periplasmic binding protein-like II"/>
    <property type="match status" value="1"/>
</dbReference>
<dbReference type="PROSITE" id="PS51318">
    <property type="entry name" value="TAT"/>
    <property type="match status" value="1"/>
</dbReference>
<organism evidence="2">
    <name type="scientific">marine metagenome</name>
    <dbReference type="NCBI Taxonomy" id="408172"/>
    <lineage>
        <taxon>unclassified sequences</taxon>
        <taxon>metagenomes</taxon>
        <taxon>ecological metagenomes</taxon>
    </lineage>
</organism>
<dbReference type="InterPro" id="IPR038404">
    <property type="entry name" value="TRAP_DctP_sf"/>
</dbReference>
<dbReference type="EMBL" id="UINC01002375">
    <property type="protein sequence ID" value="SUZ96015.1"/>
    <property type="molecule type" value="Genomic_DNA"/>
</dbReference>
<name>A0A381RVV7_9ZZZZ</name>
<dbReference type="InterPro" id="IPR026289">
    <property type="entry name" value="SBP_TakP-like"/>
</dbReference>
<evidence type="ECO:0000313" key="2">
    <source>
        <dbReference type="EMBL" id="SUZ96015.1"/>
    </source>
</evidence>
<dbReference type="GO" id="GO:0055085">
    <property type="term" value="P:transmembrane transport"/>
    <property type="evidence" value="ECO:0007669"/>
    <property type="project" value="InterPro"/>
</dbReference>
<dbReference type="PANTHER" id="PTHR33376">
    <property type="match status" value="1"/>
</dbReference>
<dbReference type="Gene3D" id="3.40.190.170">
    <property type="entry name" value="Bacterial extracellular solute-binding protein, family 7"/>
    <property type="match status" value="1"/>
</dbReference>
<dbReference type="InterPro" id="IPR018389">
    <property type="entry name" value="DctP_fam"/>
</dbReference>
<sequence length="377" mass="41047">MSKKEKTLKGTKTPSRRKFFKVAAATGAAAVAASTLAAPAVAADRVEVAIVTTWPRDFPGLGTGAQRFAKRLMDMSDGRFQVKYFASGERVKAFDSFDEVASGNAQMYHAADYYWVGKDKTWGYFTAVPFGLTYTEVNAWIRFGGGQQLWDELAGKFGLKNFLCGNTGVQMGGWFNKKINSAKDLKGLKMRIPGLGGQVMAKLGASPVSLPGGQIYENLVSGAIDATEWVGPWNDEIMKFHEAAKYYYYPGMHEPGSLLACGCNKSWLTSLSKSDQLMIEAAASMENDVMMSEYNAKNGAALSRLINDHGVKLMKFNDKTYDAFAGAAEEVFAEVVASSDLAARTHKSMTKARKDIGGWAKLSDQAYVAQRNRALGV</sequence>
<protein>
    <recommendedName>
        <fullName evidence="3">ABC transporter substrate-binding protein</fullName>
    </recommendedName>
</protein>
<proteinExistence type="predicted"/>